<protein>
    <submittedName>
        <fullName evidence="1">Uncharacterized protein</fullName>
    </submittedName>
</protein>
<dbReference type="OrthoDB" id="3766406at2759"/>
<name>A0A1V6NT19_PENPO</name>
<dbReference type="Proteomes" id="UP000191408">
    <property type="component" value="Unassembled WGS sequence"/>
</dbReference>
<proteinExistence type="predicted"/>
<accession>A0A1V6NT19</accession>
<reference evidence="2" key="1">
    <citation type="journal article" date="2017" name="Nat. Microbiol.">
        <title>Global analysis of biosynthetic gene clusters reveals vast potential of secondary metabolite production in Penicillium species.</title>
        <authorList>
            <person name="Nielsen J.C."/>
            <person name="Grijseels S."/>
            <person name="Prigent S."/>
            <person name="Ji B."/>
            <person name="Dainat J."/>
            <person name="Nielsen K.F."/>
            <person name="Frisvad J.C."/>
            <person name="Workman M."/>
            <person name="Nielsen J."/>
        </authorList>
    </citation>
    <scope>NUCLEOTIDE SEQUENCE [LARGE SCALE GENOMIC DNA]</scope>
    <source>
        <strain evidence="2">IBT 4502</strain>
    </source>
</reference>
<keyword evidence="2" id="KW-1185">Reference proteome</keyword>
<evidence type="ECO:0000313" key="1">
    <source>
        <dbReference type="EMBL" id="OQD67888.1"/>
    </source>
</evidence>
<evidence type="ECO:0000313" key="2">
    <source>
        <dbReference type="Proteomes" id="UP000191408"/>
    </source>
</evidence>
<dbReference type="EMBL" id="MDYM01000003">
    <property type="protein sequence ID" value="OQD67888.1"/>
    <property type="molecule type" value="Genomic_DNA"/>
</dbReference>
<organism evidence="1 2">
    <name type="scientific">Penicillium polonicum</name>
    <dbReference type="NCBI Taxonomy" id="60169"/>
    <lineage>
        <taxon>Eukaryota</taxon>
        <taxon>Fungi</taxon>
        <taxon>Dikarya</taxon>
        <taxon>Ascomycota</taxon>
        <taxon>Pezizomycotina</taxon>
        <taxon>Eurotiomycetes</taxon>
        <taxon>Eurotiomycetidae</taxon>
        <taxon>Eurotiales</taxon>
        <taxon>Aspergillaceae</taxon>
        <taxon>Penicillium</taxon>
    </lineage>
</organism>
<sequence>MTVENIRLLRDDEDYFELDHNYYAMLRACKHISKSFWMQDIPLNKYPAREYSTCDQCNTDYEVQLFVHPSNGRISVVMTRWINLGAGLSPDDCRWKINAGCTWGESELWTLDLGKGYTDWSPRRTFEALTNTSLGDLTARNLSYLENERYQTEMVSVSRLPPSWALWNGAAKPL</sequence>
<dbReference type="AlphaFoldDB" id="A0A1V6NT19"/>
<comment type="caution">
    <text evidence="1">The sequence shown here is derived from an EMBL/GenBank/DDBJ whole genome shotgun (WGS) entry which is preliminary data.</text>
</comment>
<dbReference type="STRING" id="60169.A0A1V6NT19"/>
<gene>
    <name evidence="1" type="ORF">PENPOL_c003G02288</name>
</gene>